<evidence type="ECO:0000256" key="7">
    <source>
        <dbReference type="RuleBase" id="RU363069"/>
    </source>
</evidence>
<evidence type="ECO:0000313" key="10">
    <source>
        <dbReference type="EMBL" id="SHF20867.1"/>
    </source>
</evidence>
<keyword evidence="7" id="KW-0233">DNA recombination</keyword>
<proteinExistence type="inferred from homology"/>
<evidence type="ECO:0000313" key="11">
    <source>
        <dbReference type="Proteomes" id="UP000184245"/>
    </source>
</evidence>
<dbReference type="EMBL" id="FQVI01000016">
    <property type="protein sequence ID" value="SHF20867.1"/>
    <property type="molecule type" value="Genomic_DNA"/>
</dbReference>
<dbReference type="PANTHER" id="PTHR30337">
    <property type="entry name" value="COMPONENT OF ATP-DEPENDENT DSDNA EXONUCLEASE"/>
    <property type="match status" value="1"/>
</dbReference>
<comment type="function">
    <text evidence="7">SbcCD cleaves DNA hairpin structures. These structures can inhibit DNA replication and are intermediates in certain DNA recombination reactions. The complex acts as a 3'-&gt;5' double strand exonuclease that can open hairpins. It also has a 5' single-strand endonuclease activity.</text>
</comment>
<dbReference type="GO" id="GO:0008408">
    <property type="term" value="F:3'-5' exonuclease activity"/>
    <property type="evidence" value="ECO:0007669"/>
    <property type="project" value="InterPro"/>
</dbReference>
<name>A0A1M4ZST7_9CLOT</name>
<dbReference type="OrthoDB" id="9773856at2"/>
<feature type="domain" description="Calcineurin-like phosphoesterase" evidence="8">
    <location>
        <begin position="1"/>
        <end position="217"/>
    </location>
</feature>
<comment type="similarity">
    <text evidence="1 7">Belongs to the SbcD family.</text>
</comment>
<comment type="subunit">
    <text evidence="2 7">Heterodimer of SbcC and SbcD.</text>
</comment>
<dbReference type="PANTHER" id="PTHR30337:SF0">
    <property type="entry name" value="NUCLEASE SBCCD SUBUNIT D"/>
    <property type="match status" value="1"/>
</dbReference>
<dbReference type="InterPro" id="IPR004593">
    <property type="entry name" value="SbcD"/>
</dbReference>
<evidence type="ECO:0000256" key="5">
    <source>
        <dbReference type="ARBA" id="ARBA00022801"/>
    </source>
</evidence>
<dbReference type="CDD" id="cd00840">
    <property type="entry name" value="MPP_Mre11_N"/>
    <property type="match status" value="1"/>
</dbReference>
<dbReference type="InterPro" id="IPR050535">
    <property type="entry name" value="DNA_Repair-Maintenance_Comp"/>
</dbReference>
<reference evidence="10 11" key="1">
    <citation type="submission" date="2016-11" db="EMBL/GenBank/DDBJ databases">
        <authorList>
            <person name="Jaros S."/>
            <person name="Januszkiewicz K."/>
            <person name="Wedrychowicz H."/>
        </authorList>
    </citation>
    <scope>NUCLEOTIDE SEQUENCE [LARGE SCALE GENOMIC DNA]</scope>
    <source>
        <strain evidence="10 11">DSM 17459</strain>
    </source>
</reference>
<evidence type="ECO:0000256" key="2">
    <source>
        <dbReference type="ARBA" id="ARBA00011322"/>
    </source>
</evidence>
<keyword evidence="7" id="KW-0235">DNA replication</keyword>
<dbReference type="Gene3D" id="3.60.21.10">
    <property type="match status" value="1"/>
</dbReference>
<keyword evidence="11" id="KW-1185">Reference proteome</keyword>
<evidence type="ECO:0000256" key="4">
    <source>
        <dbReference type="ARBA" id="ARBA00022722"/>
    </source>
</evidence>
<dbReference type="SUPFAM" id="SSF56300">
    <property type="entry name" value="Metallo-dependent phosphatases"/>
    <property type="match status" value="1"/>
</dbReference>
<feature type="domain" description="Nuclease SbcCD subunit D C-terminal" evidence="9">
    <location>
        <begin position="266"/>
        <end position="356"/>
    </location>
</feature>
<dbReference type="AlphaFoldDB" id="A0A1M4ZST7"/>
<evidence type="ECO:0000256" key="1">
    <source>
        <dbReference type="ARBA" id="ARBA00010555"/>
    </source>
</evidence>
<keyword evidence="7" id="KW-0255">Endonuclease</keyword>
<protein>
    <recommendedName>
        <fullName evidence="3 7">Nuclease SbcCD subunit D</fullName>
    </recommendedName>
</protein>
<evidence type="ECO:0000256" key="6">
    <source>
        <dbReference type="ARBA" id="ARBA00022839"/>
    </source>
</evidence>
<organism evidence="10 11">
    <name type="scientific">Lactonifactor longoviformis DSM 17459</name>
    <dbReference type="NCBI Taxonomy" id="1122155"/>
    <lineage>
        <taxon>Bacteria</taxon>
        <taxon>Bacillati</taxon>
        <taxon>Bacillota</taxon>
        <taxon>Clostridia</taxon>
        <taxon>Eubacteriales</taxon>
        <taxon>Clostridiaceae</taxon>
        <taxon>Lactonifactor</taxon>
    </lineage>
</organism>
<dbReference type="GO" id="GO:0004519">
    <property type="term" value="F:endonuclease activity"/>
    <property type="evidence" value="ECO:0007669"/>
    <property type="project" value="UniProtKB-KW"/>
</dbReference>
<dbReference type="GO" id="GO:0006260">
    <property type="term" value="P:DNA replication"/>
    <property type="evidence" value="ECO:0007669"/>
    <property type="project" value="UniProtKB-KW"/>
</dbReference>
<dbReference type="Proteomes" id="UP000184245">
    <property type="component" value="Unassembled WGS sequence"/>
</dbReference>
<dbReference type="InterPro" id="IPR004843">
    <property type="entry name" value="Calcineurin-like_PHP"/>
</dbReference>
<dbReference type="Pfam" id="PF00149">
    <property type="entry name" value="Metallophos"/>
    <property type="match status" value="1"/>
</dbReference>
<dbReference type="Pfam" id="PF12320">
    <property type="entry name" value="SbcD_C"/>
    <property type="match status" value="1"/>
</dbReference>
<gene>
    <name evidence="7" type="primary">sbcD</name>
    <name evidence="10" type="ORF">SAMN02745158_02892</name>
</gene>
<dbReference type="NCBIfam" id="TIGR00619">
    <property type="entry name" value="sbcd"/>
    <property type="match status" value="1"/>
</dbReference>
<evidence type="ECO:0000259" key="9">
    <source>
        <dbReference type="Pfam" id="PF12320"/>
    </source>
</evidence>
<dbReference type="InterPro" id="IPR041796">
    <property type="entry name" value="Mre11_N"/>
</dbReference>
<evidence type="ECO:0000256" key="3">
    <source>
        <dbReference type="ARBA" id="ARBA00013365"/>
    </source>
</evidence>
<keyword evidence="6 7" id="KW-0269">Exonuclease</keyword>
<dbReference type="RefSeq" id="WP_072852991.1">
    <property type="nucleotide sequence ID" value="NZ_FQVI01000016.1"/>
</dbReference>
<accession>A0A1M4ZST7</accession>
<dbReference type="STRING" id="1122155.SAMN02745158_02892"/>
<dbReference type="InterPro" id="IPR026843">
    <property type="entry name" value="SbcD_C"/>
</dbReference>
<dbReference type="InterPro" id="IPR029052">
    <property type="entry name" value="Metallo-depent_PP-like"/>
</dbReference>
<evidence type="ECO:0000259" key="8">
    <source>
        <dbReference type="Pfam" id="PF00149"/>
    </source>
</evidence>
<keyword evidence="5 7" id="KW-0378">Hydrolase</keyword>
<sequence length="381" mass="43498">MRFFHIADLHLGKKLLGESLLEDQRYILDNVLLEIKKEQPQGILIAGDIYDKSIPSGEAVVLFDSFLERLAEAGLEIFIISGNHDSPERLDFAKNLLAKNKVHIAGGFKGELPHTVLCDEWGELTVWQMPFIKPAVLRPYTEESPETYEEAVSAVLRTAEIDSRKRNILLAHQYVVWQGEKPLPSASEQLSLGGLEQVDASCFDAFDYVALGHIHRPQKIGRPEVRYAGSPLKYSFSEIHHKKAITVVDIEEKGQVSLRKLPLAPLHEMAVLRGTMEELTGEAYREYRSGYYLSVVLTDEQPVEQPVEKLREYFPGLLEFAVDNARTRERKESGLKTEQILLRTPRELFQEFYKKQNHVEMSPAEKRILEEVLQRVGEHVL</sequence>
<dbReference type="GO" id="GO:0006310">
    <property type="term" value="P:DNA recombination"/>
    <property type="evidence" value="ECO:0007669"/>
    <property type="project" value="UniProtKB-KW"/>
</dbReference>
<keyword evidence="4 7" id="KW-0540">Nuclease</keyword>